<name>A0A9X1IK58_9PROT</name>
<feature type="transmembrane region" description="Helical" evidence="1">
    <location>
        <begin position="31"/>
        <end position="54"/>
    </location>
</feature>
<proteinExistence type="predicted"/>
<accession>A0A9X1IK58</accession>
<comment type="caution">
    <text evidence="2">The sequence shown here is derived from an EMBL/GenBank/DDBJ whole genome shotgun (WGS) entry which is preliminary data.</text>
</comment>
<keyword evidence="3" id="KW-1185">Reference proteome</keyword>
<keyword evidence="1" id="KW-0472">Membrane</keyword>
<dbReference type="AlphaFoldDB" id="A0A9X1IK58"/>
<dbReference type="EMBL" id="JAJAQI010000055">
    <property type="protein sequence ID" value="MCB4824878.1"/>
    <property type="molecule type" value="Genomic_DNA"/>
</dbReference>
<evidence type="ECO:0008006" key="4">
    <source>
        <dbReference type="Google" id="ProtNLM"/>
    </source>
</evidence>
<keyword evidence="1" id="KW-0812">Transmembrane</keyword>
<gene>
    <name evidence="2" type="ORF">LHA35_24420</name>
</gene>
<feature type="transmembrane region" description="Helical" evidence="1">
    <location>
        <begin position="7"/>
        <end position="25"/>
    </location>
</feature>
<dbReference type="RefSeq" id="WP_226613434.1">
    <property type="nucleotide sequence ID" value="NZ_JAJAQI010000055.1"/>
</dbReference>
<reference evidence="2" key="1">
    <citation type="submission" date="2021-10" db="EMBL/GenBank/DDBJ databases">
        <title>Roseicella aerolatum sp. nov., isolated from aerosols of e-waste dismantling site.</title>
        <authorList>
            <person name="Qin T."/>
        </authorList>
    </citation>
    <scope>NUCLEOTIDE SEQUENCE</scope>
    <source>
        <strain evidence="2">GB24</strain>
    </source>
</reference>
<organism evidence="2 3">
    <name type="scientific">Roseicella aerolata</name>
    <dbReference type="NCBI Taxonomy" id="2883479"/>
    <lineage>
        <taxon>Bacteria</taxon>
        <taxon>Pseudomonadati</taxon>
        <taxon>Pseudomonadota</taxon>
        <taxon>Alphaproteobacteria</taxon>
        <taxon>Acetobacterales</taxon>
        <taxon>Roseomonadaceae</taxon>
        <taxon>Roseicella</taxon>
    </lineage>
</organism>
<dbReference type="Proteomes" id="UP001139311">
    <property type="component" value="Unassembled WGS sequence"/>
</dbReference>
<evidence type="ECO:0000313" key="3">
    <source>
        <dbReference type="Proteomes" id="UP001139311"/>
    </source>
</evidence>
<keyword evidence="1" id="KW-1133">Transmembrane helix</keyword>
<evidence type="ECO:0000313" key="2">
    <source>
        <dbReference type="EMBL" id="MCB4824878.1"/>
    </source>
</evidence>
<feature type="transmembrane region" description="Helical" evidence="1">
    <location>
        <begin position="105"/>
        <end position="125"/>
    </location>
</feature>
<feature type="transmembrane region" description="Helical" evidence="1">
    <location>
        <begin position="200"/>
        <end position="220"/>
    </location>
</feature>
<sequence length="231" mass="24612">MSETERLAVGALVSVLALVAPGFLLHEAPRFPGSLVGSLLGIAGATLFVLLLAYSLVKRSAWVRARATGHVSMRGVLSFHVYTGVVGALLGILHSGHKYQSPLGVALVAAMLVVVLSGFVGRYYLAQVGTDLREQQVSLGLLRARYDLLAAGRAAAGAQPLIGSSTGVSGRDLRRLVGAIADLEYAIARREVIKRALSRWTVLHVAAALVLYPLLALHIWNGVYFGLRWLP</sequence>
<feature type="transmembrane region" description="Helical" evidence="1">
    <location>
        <begin position="75"/>
        <end position="93"/>
    </location>
</feature>
<protein>
    <recommendedName>
        <fullName evidence="4">Iron reductase</fullName>
    </recommendedName>
</protein>
<evidence type="ECO:0000256" key="1">
    <source>
        <dbReference type="SAM" id="Phobius"/>
    </source>
</evidence>